<proteinExistence type="evidence at transcript level"/>
<reference evidence="7" key="3">
    <citation type="submission" date="2015-06" db="UniProtKB">
        <authorList>
            <consortium name="EnsemblProtists"/>
        </authorList>
    </citation>
    <scope>IDENTIFICATION</scope>
    <source>
        <strain evidence="7">Emoy2</strain>
    </source>
</reference>
<dbReference type="EMBL" id="AB922588">
    <property type="protein sequence ID" value="BAP69165.1"/>
    <property type="molecule type" value="mRNA"/>
</dbReference>
<organism evidence="7 8">
    <name type="scientific">Hyaloperonospora arabidopsidis (strain Emoy2)</name>
    <name type="common">Downy mildew agent</name>
    <name type="synonym">Peronospora arabidopsidis</name>
    <dbReference type="NCBI Taxonomy" id="559515"/>
    <lineage>
        <taxon>Eukaryota</taxon>
        <taxon>Sar</taxon>
        <taxon>Stramenopiles</taxon>
        <taxon>Oomycota</taxon>
        <taxon>Peronosporomycetes</taxon>
        <taxon>Peronosporales</taxon>
        <taxon>Peronosporaceae</taxon>
        <taxon>Hyaloperonospora</taxon>
    </lineage>
</organism>
<reference evidence="6" key="2">
    <citation type="journal article" date="2014" name="PLoS Pathog.">
        <title>Expression profiling during arabidopsis/downy mildew interaction reveals a highly-expressed effector that attenuates responses to salicylic acid.</title>
        <authorList>
            <person name="Asai S."/>
            <person name="Rallapalli G."/>
            <person name="Piquerez S.J.M."/>
            <person name="Caillaud M.C."/>
            <person name="Furzer O.J."/>
            <person name="Ishaque N."/>
            <person name="Wirthmueller L."/>
            <person name="Fabro G."/>
            <person name="Shirasu K."/>
            <person name="Jones J.D.G."/>
        </authorList>
    </citation>
    <scope>NUCLEOTIDE SEQUENCE</scope>
    <source>
        <strain evidence="6">Emoy2</strain>
    </source>
</reference>
<dbReference type="GO" id="GO:0043657">
    <property type="term" value="C:host cell"/>
    <property type="evidence" value="ECO:0007669"/>
    <property type="project" value="UniProtKB-SubCell"/>
</dbReference>
<dbReference type="EnsemblProtists" id="HpaT811555">
    <property type="protein sequence ID" value="HpaP811555"/>
    <property type="gene ID" value="HpaG811555"/>
</dbReference>
<feature type="signal peptide" evidence="4">
    <location>
        <begin position="1"/>
        <end position="19"/>
    </location>
</feature>
<evidence type="ECO:0000256" key="1">
    <source>
        <dbReference type="ARBA" id="ARBA00004340"/>
    </source>
</evidence>
<evidence type="ECO:0000256" key="2">
    <source>
        <dbReference type="ARBA" id="ARBA00004613"/>
    </source>
</evidence>
<feature type="chain" id="PRO_5009704556" evidence="4">
    <location>
        <begin position="20"/>
        <end position="542"/>
    </location>
</feature>
<feature type="domain" description="Crinkler effector protein N-terminal" evidence="5">
    <location>
        <begin position="4"/>
        <end position="111"/>
    </location>
</feature>
<accession>M4BYC3</accession>
<protein>
    <submittedName>
        <fullName evidence="6">RxLR effector candidate protein</fullName>
    </submittedName>
</protein>
<dbReference type="PANTHER" id="PTHR33129">
    <property type="entry name" value="PROTEIN KINASE DOMAIN-CONTAINING PROTEIN-RELATED"/>
    <property type="match status" value="1"/>
</dbReference>
<dbReference type="STRING" id="559515.M4BYC3"/>
<sequence length="542" mass="61564">MVQVTLLCAIVGLPRCVSAVKIDTNEVVGILKDAIKAKNAVDVWCDARELRLFLAKIDGVWLQDDGDLDKLIQTERFLDGMEEMRASWELSDPSLFDSGLFLEEDFVHVLVMPITSTMTNSPQAEFWKAFKTIKPPVVADAVITLTGKTLILNQPEFGSCIYIRPCYPQLWDMCRSIFDNEEEICRQLVILGNPGIGGMVIKGSHMDFSEVLLQPETFYVVDGVRPSLTTAKTILVTSPRTEIWKKYDQESCKRLYMPVWTQEEIFRCRELLYSSTPVEIVEDRYLKWGGIARYVILRHAQNLRKQQALDQAIAKADLKMTGNGEFSSSDWRFPCCRKVDHLKFGALPKKGKIMLQVKTKMRASQNALVMMTVMDNRAAFERVQLRPRKTLFFSQDSEVNNADSDTFLQPASRNFESVGALAKANKLFQVTCARVHPCKQNGLLKAQSLLGNAVAPRLYFVVPPDVFEGFKYQDCHTVRGGMVKVVDEKLKKLEQYVIKIDYDYEIRVANDIVEKSISLRVEEGQESSVQSRMSKRPKPANL</sequence>
<evidence type="ECO:0000256" key="4">
    <source>
        <dbReference type="SAM" id="SignalP"/>
    </source>
</evidence>
<name>M4BYC3_HYAAE</name>
<dbReference type="PANTHER" id="PTHR33129:SF1">
    <property type="entry name" value="ATP-BINDING PROTEIN"/>
    <property type="match status" value="1"/>
</dbReference>
<dbReference type="Proteomes" id="UP000011713">
    <property type="component" value="Unassembled WGS sequence"/>
</dbReference>
<evidence type="ECO:0000313" key="7">
    <source>
        <dbReference type="EnsemblProtists" id="HpaP811555"/>
    </source>
</evidence>
<keyword evidence="4" id="KW-0732">Signal</keyword>
<gene>
    <name evidence="6" type="primary">HaRxLCRN19c</name>
</gene>
<dbReference type="Pfam" id="PF20147">
    <property type="entry name" value="Crinkler"/>
    <property type="match status" value="1"/>
</dbReference>
<dbReference type="AlphaFoldDB" id="M4BYC3"/>
<evidence type="ECO:0000313" key="8">
    <source>
        <dbReference type="Proteomes" id="UP000011713"/>
    </source>
</evidence>
<dbReference type="VEuPathDB" id="FungiDB:HpaG811555"/>
<dbReference type="HOGENOM" id="CLU_020819_2_0_1"/>
<keyword evidence="3" id="KW-0964">Secreted</keyword>
<dbReference type="InParanoid" id="M4BYC3"/>
<dbReference type="InterPro" id="IPR052980">
    <property type="entry name" value="Crinkler_effector"/>
</dbReference>
<comment type="subcellular location">
    <subcellularLocation>
        <location evidence="1">Host cell</location>
    </subcellularLocation>
    <subcellularLocation>
        <location evidence="2">Secreted</location>
    </subcellularLocation>
</comment>
<reference evidence="8" key="1">
    <citation type="journal article" date="2010" name="Science">
        <title>Signatures of adaptation to obligate biotrophy in the Hyaloperonospora arabidopsidis genome.</title>
        <authorList>
            <person name="Baxter L."/>
            <person name="Tripathy S."/>
            <person name="Ishaque N."/>
            <person name="Boot N."/>
            <person name="Cabral A."/>
            <person name="Kemen E."/>
            <person name="Thines M."/>
            <person name="Ah-Fong A."/>
            <person name="Anderson R."/>
            <person name="Badejoko W."/>
            <person name="Bittner-Eddy P."/>
            <person name="Boore J.L."/>
            <person name="Chibucos M.C."/>
            <person name="Coates M."/>
            <person name="Dehal P."/>
            <person name="Delehaunty K."/>
            <person name="Dong S."/>
            <person name="Downton P."/>
            <person name="Dumas B."/>
            <person name="Fabro G."/>
            <person name="Fronick C."/>
            <person name="Fuerstenberg S.I."/>
            <person name="Fulton L."/>
            <person name="Gaulin E."/>
            <person name="Govers F."/>
            <person name="Hughes L."/>
            <person name="Humphray S."/>
            <person name="Jiang R.H."/>
            <person name="Judelson H."/>
            <person name="Kamoun S."/>
            <person name="Kyung K."/>
            <person name="Meijer H."/>
            <person name="Minx P."/>
            <person name="Morris P."/>
            <person name="Nelson J."/>
            <person name="Phuntumart V."/>
            <person name="Qutob D."/>
            <person name="Rehmany A."/>
            <person name="Rougon-Cardoso A."/>
            <person name="Ryden P."/>
            <person name="Torto-Alalibo T."/>
            <person name="Studholme D."/>
            <person name="Wang Y."/>
            <person name="Win J."/>
            <person name="Wood J."/>
            <person name="Clifton S.W."/>
            <person name="Rogers J."/>
            <person name="Van den Ackerveken G."/>
            <person name="Jones J.D."/>
            <person name="McDowell J.M."/>
            <person name="Beynon J."/>
            <person name="Tyler B.M."/>
        </authorList>
    </citation>
    <scope>NUCLEOTIDE SEQUENCE [LARGE SCALE GENOMIC DNA]</scope>
    <source>
        <strain evidence="8">Emoy2</strain>
    </source>
</reference>
<dbReference type="GO" id="GO:0005576">
    <property type="term" value="C:extracellular region"/>
    <property type="evidence" value="ECO:0007669"/>
    <property type="project" value="UniProtKB-SubCell"/>
</dbReference>
<dbReference type="EMBL" id="JH598041">
    <property type="status" value="NOT_ANNOTATED_CDS"/>
    <property type="molecule type" value="Genomic_DNA"/>
</dbReference>
<dbReference type="InterPro" id="IPR045379">
    <property type="entry name" value="Crinkler_N"/>
</dbReference>
<keyword evidence="8" id="KW-1185">Reference proteome</keyword>
<evidence type="ECO:0000256" key="3">
    <source>
        <dbReference type="ARBA" id="ARBA00022525"/>
    </source>
</evidence>
<evidence type="ECO:0000259" key="5">
    <source>
        <dbReference type="Pfam" id="PF20147"/>
    </source>
</evidence>
<dbReference type="eggNOG" id="ENOG502S38R">
    <property type="taxonomic scope" value="Eukaryota"/>
</dbReference>
<evidence type="ECO:0000313" key="6">
    <source>
        <dbReference type="EMBL" id="BAP69165.1"/>
    </source>
</evidence>